<name>A0A812RY91_SYMPI</name>
<protein>
    <submittedName>
        <fullName evidence="1">ACC1 protein</fullName>
    </submittedName>
</protein>
<evidence type="ECO:0000313" key="1">
    <source>
        <dbReference type="EMBL" id="CAE7456744.1"/>
    </source>
</evidence>
<evidence type="ECO:0000313" key="2">
    <source>
        <dbReference type="Proteomes" id="UP000649617"/>
    </source>
</evidence>
<accession>A0A812RY91</accession>
<gene>
    <name evidence="1" type="primary">ACC1</name>
    <name evidence="1" type="ORF">SPIL2461_LOCUS11236</name>
</gene>
<reference evidence="1" key="1">
    <citation type="submission" date="2021-02" db="EMBL/GenBank/DDBJ databases">
        <authorList>
            <person name="Dougan E. K."/>
            <person name="Rhodes N."/>
            <person name="Thang M."/>
            <person name="Chan C."/>
        </authorList>
    </citation>
    <scope>NUCLEOTIDE SEQUENCE</scope>
</reference>
<dbReference type="Proteomes" id="UP000649617">
    <property type="component" value="Unassembled WGS sequence"/>
</dbReference>
<sequence>ISPFDGDFEISAKPEPDVPAPREDLLAFLDGFHTDTKGPQLVEHMFASFANREAATETVRGEKYLSNERPFAASIETKQPYDKLLLDLINQGKESLEKVLFMVAAHNKLADRSEVVMGVIREMLAAEGSGMSCMYVPDMRMEDDMAAAVQETS</sequence>
<keyword evidence="2" id="KW-1185">Reference proteome</keyword>
<dbReference type="AlphaFoldDB" id="A0A812RY91"/>
<dbReference type="OrthoDB" id="434045at2759"/>
<proteinExistence type="predicted"/>
<feature type="non-terminal residue" evidence="1">
    <location>
        <position position="153"/>
    </location>
</feature>
<comment type="caution">
    <text evidence="1">The sequence shown here is derived from an EMBL/GenBank/DDBJ whole genome shotgun (WGS) entry which is preliminary data.</text>
</comment>
<organism evidence="1 2">
    <name type="scientific">Symbiodinium pilosum</name>
    <name type="common">Dinoflagellate</name>
    <dbReference type="NCBI Taxonomy" id="2952"/>
    <lineage>
        <taxon>Eukaryota</taxon>
        <taxon>Sar</taxon>
        <taxon>Alveolata</taxon>
        <taxon>Dinophyceae</taxon>
        <taxon>Suessiales</taxon>
        <taxon>Symbiodiniaceae</taxon>
        <taxon>Symbiodinium</taxon>
    </lineage>
</organism>
<dbReference type="EMBL" id="CAJNIZ010021912">
    <property type="protein sequence ID" value="CAE7456744.1"/>
    <property type="molecule type" value="Genomic_DNA"/>
</dbReference>